<sequence>MNLVERLNARFNNVIHDGLAAFGGWVDPWLARLERQDMSNALGRDISMDLRGCSCGCGG</sequence>
<dbReference type="EMBL" id="JX411620">
    <property type="protein sequence ID" value="AFQ97441.1"/>
    <property type="molecule type" value="Genomic_DNA"/>
</dbReference>
<accession>J7KL40</accession>
<dbReference type="RefSeq" id="YP_009592024.1">
    <property type="nucleotide sequence ID" value="NC_041855.1"/>
</dbReference>
<protein>
    <submittedName>
        <fullName evidence="1">Uncharacterized protein</fullName>
    </submittedName>
</protein>
<gene>
    <name evidence="1" type="primary">49</name>
    <name evidence="1" type="ORF">DOROTHY_49</name>
</gene>
<name>J7KL40_9CAUD</name>
<keyword evidence="2" id="KW-1185">Reference proteome</keyword>
<proteinExistence type="predicted"/>
<dbReference type="KEGG" id="vg:40067546"/>
<dbReference type="Proteomes" id="UP000003794">
    <property type="component" value="Segment"/>
</dbReference>
<reference evidence="2" key="1">
    <citation type="submission" date="2012-07" db="EMBL/GenBank/DDBJ databases">
        <authorList>
            <person name="Ali S.Y."/>
            <person name="Allen B.J."/>
            <person name="Boys I.N."/>
            <person name="Cho A.W."/>
            <person name="Colunga J.E."/>
            <person name="Goethe E.A."/>
            <person name="Halder R."/>
            <person name="Hegarty E.M."/>
            <person name="Heyn S.A."/>
            <person name="Leonard D.M."/>
            <person name="Manglorkar R.D."/>
            <person name="Mathew R.M."/>
            <person name="McAdam K.J."/>
            <person name="McGuire C.B."/>
            <person name="Neumann E.K."/>
            <person name="Neuwald N.V."/>
            <person name="Patel A.P."/>
            <person name="Peasley K.C."/>
            <person name="Rodriguez K.M."/>
            <person name="Scott T.D."/>
            <person name="Shah S.C."/>
            <person name="Stejskal I.J."/>
            <person name="Surges J.A."/>
            <person name="Wilson C.R."/>
            <person name="Wu H."/>
            <person name="Adair T.L."/>
            <person name="Gibbon B.C."/>
            <person name="Buck G.A."/>
            <person name="Campbell R."/>
            <person name="Carvalho M.R."/>
            <person name="Johnson A."/>
            <person name="Kettlewell J.M."/>
            <person name="Lee V."/>
            <person name="Loviza R."/>
            <person name="Renner D."/>
            <person name="Serrano M.G."/>
            <person name="Voegtly L.J."/>
            <person name="Walstead R."/>
            <person name="Wang Y.P."/>
            <person name="Bradley K.W."/>
            <person name="Khaja R."/>
            <person name="Lewis M.F."/>
            <person name="Barker L.P."/>
            <person name="Asai D.J."/>
            <person name="Bowman C.A."/>
            <person name="Russell D.A."/>
            <person name="Pope W.H."/>
            <person name="Jacobs-Sera D."/>
            <person name="Hendrix R.W."/>
            <person name="Hatfull G.F."/>
        </authorList>
    </citation>
    <scope>NUCLEOTIDE SEQUENCE [LARGE SCALE GENOMIC DNA]</scope>
</reference>
<organism evidence="1 2">
    <name type="scientific">Mycobacterium phage Dorothy</name>
    <dbReference type="NCBI Taxonomy" id="2927992"/>
    <lineage>
        <taxon>Viruses</taxon>
        <taxon>Duplodnaviria</taxon>
        <taxon>Heunggongvirae</taxon>
        <taxon>Uroviricota</taxon>
        <taxon>Caudoviricetes</taxon>
        <taxon>Gracegardnervirinae</taxon>
        <taxon>Cheoctovirus</taxon>
        <taxon>Cheoctovirus dorothy</taxon>
        <taxon>Mycobacterium virus Dorothy</taxon>
    </lineage>
</organism>
<evidence type="ECO:0000313" key="1">
    <source>
        <dbReference type="EMBL" id="AFQ97441.1"/>
    </source>
</evidence>
<evidence type="ECO:0000313" key="2">
    <source>
        <dbReference type="Proteomes" id="UP000003794"/>
    </source>
</evidence>
<dbReference type="GeneID" id="40067546"/>